<dbReference type="PROSITE" id="PS51257">
    <property type="entry name" value="PROKAR_LIPOPROTEIN"/>
    <property type="match status" value="1"/>
</dbReference>
<evidence type="ECO:0000256" key="4">
    <source>
        <dbReference type="PROSITE-ProRule" id="PRU00473"/>
    </source>
</evidence>
<evidence type="ECO:0000256" key="5">
    <source>
        <dbReference type="SAM" id="MobiDB-lite"/>
    </source>
</evidence>
<organism evidence="8 9">
    <name type="scientific">Antribacter soli</name>
    <dbReference type="NCBI Taxonomy" id="2910976"/>
    <lineage>
        <taxon>Bacteria</taxon>
        <taxon>Bacillati</taxon>
        <taxon>Actinomycetota</taxon>
        <taxon>Actinomycetes</taxon>
        <taxon>Micrococcales</taxon>
        <taxon>Promicromonosporaceae</taxon>
        <taxon>Antribacter</taxon>
    </lineage>
</organism>
<dbReference type="InterPro" id="IPR006665">
    <property type="entry name" value="OmpA-like"/>
</dbReference>
<keyword evidence="6" id="KW-0732">Signal</keyword>
<evidence type="ECO:0000256" key="3">
    <source>
        <dbReference type="ARBA" id="ARBA00023237"/>
    </source>
</evidence>
<dbReference type="Proteomes" id="UP001165405">
    <property type="component" value="Unassembled WGS sequence"/>
</dbReference>
<dbReference type="RefSeq" id="WP_236087711.1">
    <property type="nucleotide sequence ID" value="NZ_JAKGSG010000011.1"/>
</dbReference>
<dbReference type="InterPro" id="IPR050330">
    <property type="entry name" value="Bact_OuterMem_StrucFunc"/>
</dbReference>
<feature type="signal peptide" evidence="6">
    <location>
        <begin position="1"/>
        <end position="22"/>
    </location>
</feature>
<feature type="chain" id="PRO_5041247547" evidence="6">
    <location>
        <begin position="23"/>
        <end position="524"/>
    </location>
</feature>
<evidence type="ECO:0000256" key="1">
    <source>
        <dbReference type="ARBA" id="ARBA00004442"/>
    </source>
</evidence>
<dbReference type="Pfam" id="PF00691">
    <property type="entry name" value="OmpA"/>
    <property type="match status" value="1"/>
</dbReference>
<evidence type="ECO:0000313" key="8">
    <source>
        <dbReference type="EMBL" id="MCF4119999.1"/>
    </source>
</evidence>
<dbReference type="InterPro" id="IPR006664">
    <property type="entry name" value="OMP_bac"/>
</dbReference>
<dbReference type="InterPro" id="IPR036737">
    <property type="entry name" value="OmpA-like_sf"/>
</dbReference>
<comment type="subcellular location">
    <subcellularLocation>
        <location evidence="1">Cell outer membrane</location>
    </subcellularLocation>
</comment>
<dbReference type="CDD" id="cd07185">
    <property type="entry name" value="OmpA_C-like"/>
    <property type="match status" value="1"/>
</dbReference>
<feature type="domain" description="OmpA-like" evidence="7">
    <location>
        <begin position="234"/>
        <end position="352"/>
    </location>
</feature>
<keyword evidence="2 4" id="KW-0472">Membrane</keyword>
<evidence type="ECO:0000259" key="7">
    <source>
        <dbReference type="PROSITE" id="PS51123"/>
    </source>
</evidence>
<proteinExistence type="predicted"/>
<dbReference type="EMBL" id="JAKGSG010000011">
    <property type="protein sequence ID" value="MCF4119999.1"/>
    <property type="molecule type" value="Genomic_DNA"/>
</dbReference>
<dbReference type="PRINTS" id="PR01021">
    <property type="entry name" value="OMPADOMAIN"/>
</dbReference>
<dbReference type="AlphaFoldDB" id="A0AA41UAC5"/>
<comment type="caution">
    <text evidence="8">The sequence shown here is derived from an EMBL/GenBank/DDBJ whole genome shotgun (WGS) entry which is preliminary data.</text>
</comment>
<feature type="region of interest" description="Disordered" evidence="5">
    <location>
        <begin position="22"/>
        <end position="47"/>
    </location>
</feature>
<reference evidence="8" key="1">
    <citation type="submission" date="2022-01" db="EMBL/GenBank/DDBJ databases">
        <title>Antribacter sp. nov., isolated from Guizhou of China.</title>
        <authorList>
            <person name="Chengliang C."/>
            <person name="Ya Z."/>
        </authorList>
    </citation>
    <scope>NUCLEOTIDE SEQUENCE</scope>
    <source>
        <strain evidence="8">KLBMP 9083</strain>
    </source>
</reference>
<keyword evidence="9" id="KW-1185">Reference proteome</keyword>
<evidence type="ECO:0000256" key="2">
    <source>
        <dbReference type="ARBA" id="ARBA00023136"/>
    </source>
</evidence>
<dbReference type="PROSITE" id="PS51123">
    <property type="entry name" value="OMPA_2"/>
    <property type="match status" value="1"/>
</dbReference>
<name>A0AA41UAC5_9MICO</name>
<accession>A0AA41UAC5</accession>
<dbReference type="PANTHER" id="PTHR30329">
    <property type="entry name" value="STATOR ELEMENT OF FLAGELLAR MOTOR COMPLEX"/>
    <property type="match status" value="1"/>
</dbReference>
<keyword evidence="3" id="KW-0998">Cell outer membrane</keyword>
<sequence>MRPTVPALVMALALTLAACTPAASGGPTPEPGPGTPVASPSAGPGPEDVVATTAIVAGGGELTVEVHPVVRAGEHAILTLDLLPGTPEGEDLAVDDLFETEIGVHTTAGGGLRLVDLPADTVYTVALDAGGDAVTTLDESPTIPAAGLRVRSAYAAPPADQDSLGLLLPGAYLPEVPVIEGEATAGALRPASGTEDTGDGEATLDLDAVAEAPVVALDSYTRELDGAVSTLTTTEQVQVTLGADVLFAVDSAELTPEAVAAVDAAAAHLAGRAPGTIDVVGHTDDIADDDHNLDLSERRAQAVAAALTERIDTGAYPIRTEGRGESEPLVPNDGDANRALNRRVTLTLTSEVVTETTVQAEGELPPFGAGPVGAGPEGVEVTSNRPYRVAAPRATRVDGHLVVEVQVTALDEAVDDEDGVAFLNGLWSYRGRDADSPRDAMSLVLLSGSTAVYPLDYLAGETAGGRPTWFPLGEADTLRRIDGGQTLTFTAIYPDVEGAESVTLQLGEATGTMPLRLTDVPVEG</sequence>
<gene>
    <name evidence="8" type="ORF">L1785_03315</name>
</gene>
<dbReference type="GO" id="GO:0009279">
    <property type="term" value="C:cell outer membrane"/>
    <property type="evidence" value="ECO:0007669"/>
    <property type="project" value="UniProtKB-SubCell"/>
</dbReference>
<evidence type="ECO:0000313" key="9">
    <source>
        <dbReference type="Proteomes" id="UP001165405"/>
    </source>
</evidence>
<protein>
    <submittedName>
        <fullName evidence="8">OmpA family protein</fullName>
    </submittedName>
</protein>
<dbReference type="PANTHER" id="PTHR30329:SF21">
    <property type="entry name" value="LIPOPROTEIN YIAD-RELATED"/>
    <property type="match status" value="1"/>
</dbReference>
<evidence type="ECO:0000256" key="6">
    <source>
        <dbReference type="SAM" id="SignalP"/>
    </source>
</evidence>
<dbReference type="SUPFAM" id="SSF103088">
    <property type="entry name" value="OmpA-like"/>
    <property type="match status" value="1"/>
</dbReference>
<dbReference type="Gene3D" id="3.30.1330.60">
    <property type="entry name" value="OmpA-like domain"/>
    <property type="match status" value="1"/>
</dbReference>